<dbReference type="AlphaFoldDB" id="A0A5M3XDG2"/>
<gene>
    <name evidence="3" type="ORF">Aple_015810</name>
</gene>
<sequence length="139" mass="14906">MGGGLGLRTASAAEIGALRDRAAQAVQAVYGRFGLADFTHEQVKSAVDAAGSKDLTASDAVAILHAAWTIRETGLTMADVMTALCRAGGQDQRHRRPRAHLPDRRPPVRFRHRDRPASQGHRAHPPGATCPELYSIAVH</sequence>
<name>A0A5M3XDG2_9ACTN</name>
<dbReference type="InterPro" id="IPR003206">
    <property type="entry name" value="Diol/glycerol_deHydtase_lsu"/>
</dbReference>
<accession>A0A5M3XDG2</accession>
<dbReference type="InterPro" id="IPR016176">
    <property type="entry name" value="Cbl-dep_enz_cat"/>
</dbReference>
<reference evidence="3 4" key="1">
    <citation type="submission" date="2019-10" db="EMBL/GenBank/DDBJ databases">
        <title>Whole genome shotgun sequence of Acrocarpospora pleiomorpha NBRC 16267.</title>
        <authorList>
            <person name="Ichikawa N."/>
            <person name="Kimura A."/>
            <person name="Kitahashi Y."/>
            <person name="Komaki H."/>
            <person name="Oguchi A."/>
        </authorList>
    </citation>
    <scope>NUCLEOTIDE SEQUENCE [LARGE SCALE GENOMIC DNA]</scope>
    <source>
        <strain evidence="3 4">NBRC 16267</strain>
    </source>
</reference>
<dbReference type="Gene3D" id="3.20.20.350">
    <property type="entry name" value="Diol/glycerol dehydratase, large subunit"/>
    <property type="match status" value="1"/>
</dbReference>
<evidence type="ECO:0000259" key="2">
    <source>
        <dbReference type="Pfam" id="PF02286"/>
    </source>
</evidence>
<dbReference type="GO" id="GO:0031419">
    <property type="term" value="F:cobalamin binding"/>
    <property type="evidence" value="ECO:0007669"/>
    <property type="project" value="InterPro"/>
</dbReference>
<dbReference type="SUPFAM" id="SSF51703">
    <property type="entry name" value="Cobalamin (vitamin B12)-dependent enzymes"/>
    <property type="match status" value="1"/>
</dbReference>
<dbReference type="EMBL" id="BLAF01000008">
    <property type="protein sequence ID" value="GES18686.1"/>
    <property type="molecule type" value="Genomic_DNA"/>
</dbReference>
<feature type="domain" description="Diol/glycerol dehydratase large subunit" evidence="2">
    <location>
        <begin position="6"/>
        <end position="91"/>
    </location>
</feature>
<evidence type="ECO:0000313" key="3">
    <source>
        <dbReference type="EMBL" id="GES18686.1"/>
    </source>
</evidence>
<evidence type="ECO:0000313" key="4">
    <source>
        <dbReference type="Proteomes" id="UP000377595"/>
    </source>
</evidence>
<dbReference type="GO" id="GO:0016836">
    <property type="term" value="F:hydro-lyase activity"/>
    <property type="evidence" value="ECO:0007669"/>
    <property type="project" value="InterPro"/>
</dbReference>
<dbReference type="InterPro" id="IPR036999">
    <property type="entry name" value="Diol/glycerol_deHase_lsu_sf"/>
</dbReference>
<organism evidence="3 4">
    <name type="scientific">Acrocarpospora pleiomorpha</name>
    <dbReference type="NCBI Taxonomy" id="90975"/>
    <lineage>
        <taxon>Bacteria</taxon>
        <taxon>Bacillati</taxon>
        <taxon>Actinomycetota</taxon>
        <taxon>Actinomycetes</taxon>
        <taxon>Streptosporangiales</taxon>
        <taxon>Streptosporangiaceae</taxon>
        <taxon>Acrocarpospora</taxon>
    </lineage>
</organism>
<protein>
    <recommendedName>
        <fullName evidence="2">Diol/glycerol dehydratase large subunit domain-containing protein</fullName>
    </recommendedName>
</protein>
<proteinExistence type="predicted"/>
<evidence type="ECO:0000256" key="1">
    <source>
        <dbReference type="SAM" id="MobiDB-lite"/>
    </source>
</evidence>
<dbReference type="Pfam" id="PF02286">
    <property type="entry name" value="Dehydratase_LU"/>
    <property type="match status" value="1"/>
</dbReference>
<comment type="caution">
    <text evidence="3">The sequence shown here is derived from an EMBL/GenBank/DDBJ whole genome shotgun (WGS) entry which is preliminary data.</text>
</comment>
<feature type="region of interest" description="Disordered" evidence="1">
    <location>
        <begin position="88"/>
        <end position="131"/>
    </location>
</feature>
<keyword evidence="4" id="KW-1185">Reference proteome</keyword>
<dbReference type="Proteomes" id="UP000377595">
    <property type="component" value="Unassembled WGS sequence"/>
</dbReference>